<dbReference type="AlphaFoldDB" id="A0A4S3PIG4"/>
<keyword evidence="2" id="KW-1185">Reference proteome</keyword>
<dbReference type="Proteomes" id="UP000306477">
    <property type="component" value="Unassembled WGS sequence"/>
</dbReference>
<protein>
    <submittedName>
        <fullName evidence="1">Uncharacterized protein</fullName>
    </submittedName>
</protein>
<gene>
    <name evidence="1" type="ORF">E1I69_23395</name>
</gene>
<dbReference type="RefSeq" id="WP_136381915.1">
    <property type="nucleotide sequence ID" value="NZ_SLUB01000098.1"/>
</dbReference>
<proteinExistence type="predicted"/>
<reference evidence="1 2" key="1">
    <citation type="journal article" date="2019" name="Indoor Air">
        <title>Impacts of indoor surface finishes on bacterial viability.</title>
        <authorList>
            <person name="Hu J."/>
            <person name="Maamar S.B."/>
            <person name="Glawe A.J."/>
            <person name="Gottel N."/>
            <person name="Gilbert J.A."/>
            <person name="Hartmann E.M."/>
        </authorList>
    </citation>
    <scope>NUCLEOTIDE SEQUENCE [LARGE SCALE GENOMIC DNA]</scope>
    <source>
        <strain evidence="1 2">AF060A6</strain>
    </source>
</reference>
<dbReference type="OrthoDB" id="2862935at2"/>
<evidence type="ECO:0000313" key="2">
    <source>
        <dbReference type="Proteomes" id="UP000306477"/>
    </source>
</evidence>
<evidence type="ECO:0000313" key="1">
    <source>
        <dbReference type="EMBL" id="THE09170.1"/>
    </source>
</evidence>
<organism evidence="1 2">
    <name type="scientific">Bacillus timonensis</name>
    <dbReference type="NCBI Taxonomy" id="1033734"/>
    <lineage>
        <taxon>Bacteria</taxon>
        <taxon>Bacillati</taxon>
        <taxon>Bacillota</taxon>
        <taxon>Bacilli</taxon>
        <taxon>Bacillales</taxon>
        <taxon>Bacillaceae</taxon>
        <taxon>Bacillus</taxon>
    </lineage>
</organism>
<name>A0A4S3PIG4_9BACI</name>
<comment type="caution">
    <text evidence="1">The sequence shown here is derived from an EMBL/GenBank/DDBJ whole genome shotgun (WGS) entry which is preliminary data.</text>
</comment>
<sequence>MESFSVWNLNVDSSFEQTMEIYESYTNWRVTEIDPYNGETLEFSIEVIQEDDFEFFLDNDEENNIRFAQVNYRREKVYSIERNNPLRDKRIKLTDVTFFVFEYMGSVNFIALRGSGPNTLTALRAANNCTNNNEIVADNLDLTEDFFYWVFQRHMNHTNRELYPGSNTFVDALTGFSGNTRDEVNNMWGRGNRISRILVTLAFLFNNESLKSLTPDFKYQDENLEVELTLSGTFKFNEQSHIGRYIFEHDPIKKKACLLMLFVLEIFPNVKRAYNNHLADETWGADHQLNFIAGIGSEIQDRVEEKLQAIRLMLEEDEE</sequence>
<dbReference type="EMBL" id="SLUB01000098">
    <property type="protein sequence ID" value="THE09170.1"/>
    <property type="molecule type" value="Genomic_DNA"/>
</dbReference>
<accession>A0A4S3PIG4</accession>